<evidence type="ECO:0000313" key="3">
    <source>
        <dbReference type="EMBL" id="QQV76538.1"/>
    </source>
</evidence>
<dbReference type="Proteomes" id="UP000595894">
    <property type="component" value="Chromosome"/>
</dbReference>
<dbReference type="EMBL" id="CP061035">
    <property type="protein sequence ID" value="QQV76538.1"/>
    <property type="molecule type" value="Genomic_DNA"/>
</dbReference>
<keyword evidence="2" id="KW-1133">Transmembrane helix</keyword>
<keyword evidence="2" id="KW-0812">Transmembrane</keyword>
<name>A0A974NTK9_9SPHN</name>
<feature type="compositionally biased region" description="Low complexity" evidence="1">
    <location>
        <begin position="65"/>
        <end position="74"/>
    </location>
</feature>
<organism evidence="3 4">
    <name type="scientific">Sphingomonas aliaeris</name>
    <dbReference type="NCBI Taxonomy" id="2759526"/>
    <lineage>
        <taxon>Bacteria</taxon>
        <taxon>Pseudomonadati</taxon>
        <taxon>Pseudomonadota</taxon>
        <taxon>Alphaproteobacteria</taxon>
        <taxon>Sphingomonadales</taxon>
        <taxon>Sphingomonadaceae</taxon>
        <taxon>Sphingomonas</taxon>
    </lineage>
</organism>
<feature type="region of interest" description="Disordered" evidence="1">
    <location>
        <begin position="60"/>
        <end position="81"/>
    </location>
</feature>
<keyword evidence="2" id="KW-0472">Membrane</keyword>
<sequence>MTAREQLVAYIATLTALVLVIIVALLIAAWVPEVMGKMEVFGLGTVTGGLIGVLRFPSARSPVATTDNGDVNVGDGTGASR</sequence>
<dbReference type="KEGG" id="sari:H5J25_13910"/>
<dbReference type="RefSeq" id="WP_202091952.1">
    <property type="nucleotide sequence ID" value="NZ_CP061035.1"/>
</dbReference>
<reference evidence="4" key="1">
    <citation type="submission" date="2020-09" db="EMBL/GenBank/DDBJ databases">
        <title>Sphingomonas sp., a new species isolated from pork steak.</title>
        <authorList>
            <person name="Heidler von Heilborn D."/>
        </authorList>
    </citation>
    <scope>NUCLEOTIDE SEQUENCE [LARGE SCALE GENOMIC DNA]</scope>
</reference>
<accession>A0A974NTK9</accession>
<gene>
    <name evidence="3" type="ORF">H5J25_13910</name>
</gene>
<evidence type="ECO:0000256" key="1">
    <source>
        <dbReference type="SAM" id="MobiDB-lite"/>
    </source>
</evidence>
<keyword evidence="4" id="KW-1185">Reference proteome</keyword>
<proteinExistence type="predicted"/>
<feature type="transmembrane region" description="Helical" evidence="2">
    <location>
        <begin position="7"/>
        <end position="31"/>
    </location>
</feature>
<dbReference type="AlphaFoldDB" id="A0A974NTK9"/>
<protein>
    <submittedName>
        <fullName evidence="3">Uncharacterized protein</fullName>
    </submittedName>
</protein>
<evidence type="ECO:0000313" key="4">
    <source>
        <dbReference type="Proteomes" id="UP000595894"/>
    </source>
</evidence>
<evidence type="ECO:0000256" key="2">
    <source>
        <dbReference type="SAM" id="Phobius"/>
    </source>
</evidence>